<comment type="caution">
    <text evidence="5">The sequence shown here is derived from an EMBL/GenBank/DDBJ whole genome shotgun (WGS) entry which is preliminary data.</text>
</comment>
<dbReference type="Gene3D" id="1.20.120.530">
    <property type="entry name" value="GntR ligand-binding domain-like"/>
    <property type="match status" value="1"/>
</dbReference>
<dbReference type="PROSITE" id="PS50949">
    <property type="entry name" value="HTH_GNTR"/>
    <property type="match status" value="1"/>
</dbReference>
<dbReference type="CDD" id="cd07377">
    <property type="entry name" value="WHTH_GntR"/>
    <property type="match status" value="1"/>
</dbReference>
<dbReference type="InterPro" id="IPR008920">
    <property type="entry name" value="TF_FadR/GntR_C"/>
</dbReference>
<evidence type="ECO:0000259" key="4">
    <source>
        <dbReference type="PROSITE" id="PS50949"/>
    </source>
</evidence>
<reference evidence="6" key="1">
    <citation type="journal article" date="2021" name="Syst. Appl. Microbiol.">
        <title>Roseomonas hellenica sp. nov., isolated from roots of wild-growing Alkanna tinctoria.</title>
        <authorList>
            <person name="Rat A."/>
            <person name="Naranjo H.D."/>
            <person name="Lebbe L."/>
            <person name="Cnockaert M."/>
            <person name="Krigas N."/>
            <person name="Grigoriadou K."/>
            <person name="Maloupa E."/>
            <person name="Willems A."/>
        </authorList>
    </citation>
    <scope>NUCLEOTIDE SEQUENCE [LARGE SCALE GENOMIC DNA]</scope>
    <source>
        <strain evidence="6">LMG 31523</strain>
    </source>
</reference>
<feature type="domain" description="HTH gntR-type" evidence="4">
    <location>
        <begin position="13"/>
        <end position="80"/>
    </location>
</feature>
<keyword evidence="2" id="KW-0238">DNA-binding</keyword>
<dbReference type="SUPFAM" id="SSF46785">
    <property type="entry name" value="Winged helix' DNA-binding domain"/>
    <property type="match status" value="2"/>
</dbReference>
<dbReference type="InterPro" id="IPR000524">
    <property type="entry name" value="Tscrpt_reg_HTH_GntR"/>
</dbReference>
<protein>
    <submittedName>
        <fullName evidence="5">GntR family transcriptional regulator</fullName>
    </submittedName>
</protein>
<sequence length="328" mass="35747">MTSRSRDLPGAQPRMHARTADLLAARIADGSLPPGTALFESRLAALLGTSRGPTRQALARLEAQGLVRRAEGRGYVVAGAARRPGAALLVGLDGLRLAPSASWERVYAEVERAIVARMAFATWRVVETDLARHHGVSRTVAREVIARLHQRGLLRRDDRARWYAPALTAVHVGELYEVRALLEPAALTAAAPHLPAGFASGLRTRVAAAMMRAEILDGAELDELEADLHVRLLGHCPNATLMEAVRLHQSLLVAHSFLYAWVPRLFPAEPFLPEHLAVLMPLEAGKVAESAEALRRHLRDSLARAVARIEQVKRAPQPPALPYLRSVP</sequence>
<dbReference type="SUPFAM" id="SSF48008">
    <property type="entry name" value="GntR ligand-binding domain-like"/>
    <property type="match status" value="1"/>
</dbReference>
<proteinExistence type="predicted"/>
<evidence type="ECO:0000256" key="2">
    <source>
        <dbReference type="ARBA" id="ARBA00023125"/>
    </source>
</evidence>
<dbReference type="Pfam" id="PF07729">
    <property type="entry name" value="FCD"/>
    <property type="match status" value="1"/>
</dbReference>
<evidence type="ECO:0000256" key="3">
    <source>
        <dbReference type="ARBA" id="ARBA00023163"/>
    </source>
</evidence>
<dbReference type="PANTHER" id="PTHR43537">
    <property type="entry name" value="TRANSCRIPTIONAL REGULATOR, GNTR FAMILY"/>
    <property type="match status" value="1"/>
</dbReference>
<dbReference type="EMBL" id="JAAGBB010000018">
    <property type="protein sequence ID" value="MBR0665921.1"/>
    <property type="molecule type" value="Genomic_DNA"/>
</dbReference>
<evidence type="ECO:0000313" key="5">
    <source>
        <dbReference type="EMBL" id="MBR0665921.1"/>
    </source>
</evidence>
<dbReference type="Gene3D" id="1.10.10.10">
    <property type="entry name" value="Winged helix-like DNA-binding domain superfamily/Winged helix DNA-binding domain"/>
    <property type="match status" value="2"/>
</dbReference>
<evidence type="ECO:0000256" key="1">
    <source>
        <dbReference type="ARBA" id="ARBA00023015"/>
    </source>
</evidence>
<accession>A0ABS5F051</accession>
<organism evidence="5 6">
    <name type="scientific">Plastoroseomonas hellenica</name>
    <dbReference type="NCBI Taxonomy" id="2687306"/>
    <lineage>
        <taxon>Bacteria</taxon>
        <taxon>Pseudomonadati</taxon>
        <taxon>Pseudomonadota</taxon>
        <taxon>Alphaproteobacteria</taxon>
        <taxon>Acetobacterales</taxon>
        <taxon>Acetobacteraceae</taxon>
        <taxon>Plastoroseomonas</taxon>
    </lineage>
</organism>
<keyword evidence="6" id="KW-1185">Reference proteome</keyword>
<dbReference type="SMART" id="SM00345">
    <property type="entry name" value="HTH_GNTR"/>
    <property type="match status" value="2"/>
</dbReference>
<dbReference type="InterPro" id="IPR036390">
    <property type="entry name" value="WH_DNA-bd_sf"/>
</dbReference>
<evidence type="ECO:0000313" key="6">
    <source>
        <dbReference type="Proteomes" id="UP001196870"/>
    </source>
</evidence>
<dbReference type="InterPro" id="IPR011711">
    <property type="entry name" value="GntR_C"/>
</dbReference>
<gene>
    <name evidence="5" type="ORF">GXW71_16300</name>
</gene>
<dbReference type="PANTHER" id="PTHR43537:SF5">
    <property type="entry name" value="UXU OPERON TRANSCRIPTIONAL REGULATOR"/>
    <property type="match status" value="1"/>
</dbReference>
<keyword evidence="3" id="KW-0804">Transcription</keyword>
<dbReference type="Proteomes" id="UP001196870">
    <property type="component" value="Unassembled WGS sequence"/>
</dbReference>
<name>A0ABS5F051_9PROT</name>
<dbReference type="RefSeq" id="WP_211853585.1">
    <property type="nucleotide sequence ID" value="NZ_JAAGBB010000018.1"/>
</dbReference>
<keyword evidence="1" id="KW-0805">Transcription regulation</keyword>
<dbReference type="Pfam" id="PF00392">
    <property type="entry name" value="GntR"/>
    <property type="match status" value="1"/>
</dbReference>
<dbReference type="SMART" id="SM00895">
    <property type="entry name" value="FCD"/>
    <property type="match status" value="1"/>
</dbReference>
<dbReference type="InterPro" id="IPR036388">
    <property type="entry name" value="WH-like_DNA-bd_sf"/>
</dbReference>